<dbReference type="InterPro" id="IPR011009">
    <property type="entry name" value="Kinase-like_dom_sf"/>
</dbReference>
<dbReference type="Pfam" id="PF07714">
    <property type="entry name" value="PK_Tyr_Ser-Thr"/>
    <property type="match status" value="2"/>
</dbReference>
<dbReference type="Pfam" id="PF08238">
    <property type="entry name" value="Sel1"/>
    <property type="match status" value="3"/>
</dbReference>
<dbReference type="Gene3D" id="1.10.510.10">
    <property type="entry name" value="Transferase(Phosphotransferase) domain 1"/>
    <property type="match status" value="2"/>
</dbReference>
<dbReference type="GO" id="GO:0005524">
    <property type="term" value="F:ATP binding"/>
    <property type="evidence" value="ECO:0007669"/>
    <property type="project" value="InterPro"/>
</dbReference>
<feature type="domain" description="Protein kinase" evidence="1">
    <location>
        <begin position="1"/>
        <end position="158"/>
    </location>
</feature>
<proteinExistence type="predicted"/>
<dbReference type="Proteomes" id="UP000018888">
    <property type="component" value="Unassembled WGS sequence"/>
</dbReference>
<dbReference type="InterPro" id="IPR011990">
    <property type="entry name" value="TPR-like_helical_dom_sf"/>
</dbReference>
<comment type="caution">
    <text evidence="2">The sequence shown here is derived from an EMBL/GenBank/DDBJ whole genome shotgun (WGS) entry which is preliminary data.</text>
</comment>
<sequence length="323" mass="37827">MKILINRFIGLKMLSIENIKYYEFEILKIFKRLELDLLESITLKEIINELVPEIVHRDLHSCNVLVHRNSIKLADFGLSKRIDSIGVLLWEISSGKPPFHEEINKIGLIYNISQGRREEIIPDTPSDYSTLYTECWNNEPSKRPTVHEVVNRLKMLFISKFQNSNYNNINTIDLIFKEENKGKDWGVVEQGDYFNTQIYNWLSNNQNTLELIFLLGYFNYYGIGTIKDEEKAFNLFKSNEMQALLHYKKVAKKDCAMGQFNLGWFYETGKIVNKILKMAVYFYEKAANNGHLMAMHNLGLLYIRGGDNKDYRKAFELCKRSAE</sequence>
<organism evidence="2 3">
    <name type="scientific">Rhizophagus irregularis (strain DAOM 181602 / DAOM 197198 / MUCL 43194)</name>
    <name type="common">Arbuscular mycorrhizal fungus</name>
    <name type="synonym">Glomus intraradices</name>
    <dbReference type="NCBI Taxonomy" id="747089"/>
    <lineage>
        <taxon>Eukaryota</taxon>
        <taxon>Fungi</taxon>
        <taxon>Fungi incertae sedis</taxon>
        <taxon>Mucoromycota</taxon>
        <taxon>Glomeromycotina</taxon>
        <taxon>Glomeromycetes</taxon>
        <taxon>Glomerales</taxon>
        <taxon>Glomeraceae</taxon>
        <taxon>Rhizophagus</taxon>
    </lineage>
</organism>
<dbReference type="InterPro" id="IPR006597">
    <property type="entry name" value="Sel1-like"/>
</dbReference>
<gene>
    <name evidence="2" type="ORF">GLOIN_2v1768354</name>
</gene>
<dbReference type="Gene3D" id="1.25.40.10">
    <property type="entry name" value="Tetratricopeptide repeat domain"/>
    <property type="match status" value="1"/>
</dbReference>
<keyword evidence="3" id="KW-1185">Reference proteome</keyword>
<reference evidence="2 3" key="1">
    <citation type="journal article" date="2013" name="Proc. Natl. Acad. Sci. U.S.A.">
        <title>Genome of an arbuscular mycorrhizal fungus provides insight into the oldest plant symbiosis.</title>
        <authorList>
            <person name="Tisserant E."/>
            <person name="Malbreil M."/>
            <person name="Kuo A."/>
            <person name="Kohler A."/>
            <person name="Symeonidi A."/>
            <person name="Balestrini R."/>
            <person name="Charron P."/>
            <person name="Duensing N."/>
            <person name="Frei Dit Frey N."/>
            <person name="Gianinazzi-Pearson V."/>
            <person name="Gilbert L.B."/>
            <person name="Handa Y."/>
            <person name="Herr J.R."/>
            <person name="Hijri M."/>
            <person name="Koul R."/>
            <person name="Kawaguchi M."/>
            <person name="Krajinski F."/>
            <person name="Lammers P.J."/>
            <person name="Masclaux F.G."/>
            <person name="Murat C."/>
            <person name="Morin E."/>
            <person name="Ndikumana S."/>
            <person name="Pagni M."/>
            <person name="Petitpierre D."/>
            <person name="Requena N."/>
            <person name="Rosikiewicz P."/>
            <person name="Riley R."/>
            <person name="Saito K."/>
            <person name="San Clemente H."/>
            <person name="Shapiro H."/>
            <person name="van Tuinen D."/>
            <person name="Becard G."/>
            <person name="Bonfante P."/>
            <person name="Paszkowski U."/>
            <person name="Shachar-Hill Y.Y."/>
            <person name="Tuskan G.A."/>
            <person name="Young P.W."/>
            <person name="Sanders I.R."/>
            <person name="Henrissat B."/>
            <person name="Rensing S.A."/>
            <person name="Grigoriev I.V."/>
            <person name="Corradi N."/>
            <person name="Roux C."/>
            <person name="Martin F."/>
        </authorList>
    </citation>
    <scope>NUCLEOTIDE SEQUENCE [LARGE SCALE GENOMIC DNA]</scope>
    <source>
        <strain evidence="2 3">DAOM 197198</strain>
    </source>
</reference>
<dbReference type="SMART" id="SM00671">
    <property type="entry name" value="SEL1"/>
    <property type="match status" value="3"/>
</dbReference>
<dbReference type="InterPro" id="IPR000719">
    <property type="entry name" value="Prot_kinase_dom"/>
</dbReference>
<dbReference type="EMBL" id="AUPC02000045">
    <property type="protein sequence ID" value="POG76889.1"/>
    <property type="molecule type" value="Genomic_DNA"/>
</dbReference>
<evidence type="ECO:0000313" key="3">
    <source>
        <dbReference type="Proteomes" id="UP000018888"/>
    </source>
</evidence>
<name>A0A2P4QGW1_RHIID</name>
<accession>A0A2P4QGW1</accession>
<dbReference type="InterPro" id="IPR001245">
    <property type="entry name" value="Ser-Thr/Tyr_kinase_cat_dom"/>
</dbReference>
<dbReference type="InterPro" id="IPR051681">
    <property type="entry name" value="Ser/Thr_Kinases-Pseudokinases"/>
</dbReference>
<dbReference type="GO" id="GO:0004674">
    <property type="term" value="F:protein serine/threonine kinase activity"/>
    <property type="evidence" value="ECO:0007669"/>
    <property type="project" value="TreeGrafter"/>
</dbReference>
<dbReference type="SUPFAM" id="SSF56112">
    <property type="entry name" value="Protein kinase-like (PK-like)"/>
    <property type="match status" value="1"/>
</dbReference>
<dbReference type="PANTHER" id="PTHR44329">
    <property type="entry name" value="SERINE/THREONINE-PROTEIN KINASE TNNI3K-RELATED"/>
    <property type="match status" value="1"/>
</dbReference>
<dbReference type="AlphaFoldDB" id="A0A2P4QGW1"/>
<reference evidence="2 3" key="2">
    <citation type="journal article" date="2018" name="New Phytol.">
        <title>High intraspecific genome diversity in the model arbuscular mycorrhizal symbiont Rhizophagus irregularis.</title>
        <authorList>
            <person name="Chen E.C.H."/>
            <person name="Morin E."/>
            <person name="Beaudet D."/>
            <person name="Noel J."/>
            <person name="Yildirir G."/>
            <person name="Ndikumana S."/>
            <person name="Charron P."/>
            <person name="St-Onge C."/>
            <person name="Giorgi J."/>
            <person name="Kruger M."/>
            <person name="Marton T."/>
            <person name="Ropars J."/>
            <person name="Grigoriev I.V."/>
            <person name="Hainaut M."/>
            <person name="Henrissat B."/>
            <person name="Roux C."/>
            <person name="Martin F."/>
            <person name="Corradi N."/>
        </authorList>
    </citation>
    <scope>NUCLEOTIDE SEQUENCE [LARGE SCALE GENOMIC DNA]</scope>
    <source>
        <strain evidence="2 3">DAOM 197198</strain>
    </source>
</reference>
<evidence type="ECO:0000313" key="2">
    <source>
        <dbReference type="EMBL" id="POG76889.1"/>
    </source>
</evidence>
<dbReference type="VEuPathDB" id="FungiDB:RhiirFUN_021682"/>
<protein>
    <submittedName>
        <fullName evidence="2">Kinase-like domain-containing protein</fullName>
    </submittedName>
</protein>
<evidence type="ECO:0000259" key="1">
    <source>
        <dbReference type="PROSITE" id="PS50011"/>
    </source>
</evidence>
<dbReference type="PROSITE" id="PS50011">
    <property type="entry name" value="PROTEIN_KINASE_DOM"/>
    <property type="match status" value="1"/>
</dbReference>
<dbReference type="SUPFAM" id="SSF81901">
    <property type="entry name" value="HCP-like"/>
    <property type="match status" value="1"/>
</dbReference>